<feature type="domain" description="Bacterial Ig-like" evidence="1">
    <location>
        <begin position="8"/>
        <end position="93"/>
    </location>
</feature>
<feature type="domain" description="Bacterial Ig-like" evidence="1">
    <location>
        <begin position="108"/>
        <end position="194"/>
    </location>
</feature>
<dbReference type="EMBL" id="JBHSNZ010000006">
    <property type="protein sequence ID" value="MFC5808063.1"/>
    <property type="molecule type" value="Genomic_DNA"/>
</dbReference>
<evidence type="ECO:0000313" key="3">
    <source>
        <dbReference type="Proteomes" id="UP001596112"/>
    </source>
</evidence>
<feature type="domain" description="Bacterial Ig-like" evidence="1">
    <location>
        <begin position="965"/>
        <end position="1049"/>
    </location>
</feature>
<feature type="domain" description="Bacterial Ig-like" evidence="1">
    <location>
        <begin position="301"/>
        <end position="386"/>
    </location>
</feature>
<protein>
    <submittedName>
        <fullName evidence="2">Ig-like domain repeat protein</fullName>
    </submittedName>
</protein>
<dbReference type="Pfam" id="PF16640">
    <property type="entry name" value="Big_3_5"/>
    <property type="match status" value="18"/>
</dbReference>
<feature type="domain" description="Bacterial Ig-like" evidence="1">
    <location>
        <begin position="1059"/>
        <end position="1144"/>
    </location>
</feature>
<feature type="domain" description="Bacterial Ig-like" evidence="1">
    <location>
        <begin position="1152"/>
        <end position="1238"/>
    </location>
</feature>
<feature type="domain" description="Bacterial Ig-like" evidence="1">
    <location>
        <begin position="584"/>
        <end position="666"/>
    </location>
</feature>
<feature type="domain" description="Bacterial Ig-like" evidence="1">
    <location>
        <begin position="1626"/>
        <end position="1713"/>
    </location>
</feature>
<feature type="domain" description="Bacterial Ig-like" evidence="1">
    <location>
        <begin position="775"/>
        <end position="859"/>
    </location>
</feature>
<feature type="domain" description="Bacterial Ig-like" evidence="1">
    <location>
        <begin position="1246"/>
        <end position="1333"/>
    </location>
</feature>
<keyword evidence="3" id="KW-1185">Reference proteome</keyword>
<feature type="domain" description="Bacterial Ig-like" evidence="1">
    <location>
        <begin position="680"/>
        <end position="765"/>
    </location>
</feature>
<evidence type="ECO:0000259" key="1">
    <source>
        <dbReference type="Pfam" id="PF16640"/>
    </source>
</evidence>
<dbReference type="InterPro" id="IPR013783">
    <property type="entry name" value="Ig-like_fold"/>
</dbReference>
<dbReference type="RefSeq" id="WP_380966108.1">
    <property type="nucleotide sequence ID" value="NZ_JBHSNZ010000006.1"/>
</dbReference>
<feature type="domain" description="Bacterial Ig-like" evidence="1">
    <location>
        <begin position="1436"/>
        <end position="1523"/>
    </location>
</feature>
<feature type="domain" description="Bacterial Ig-like" evidence="1">
    <location>
        <begin position="870"/>
        <end position="954"/>
    </location>
</feature>
<feature type="domain" description="Bacterial Ig-like" evidence="1">
    <location>
        <begin position="1341"/>
        <end position="1428"/>
    </location>
</feature>
<feature type="domain" description="Bacterial Ig-like" evidence="1">
    <location>
        <begin position="396"/>
        <end position="481"/>
    </location>
</feature>
<feature type="domain" description="Bacterial Ig-like" evidence="1">
    <location>
        <begin position="205"/>
        <end position="290"/>
    </location>
</feature>
<comment type="caution">
    <text evidence="2">The sequence shown here is derived from an EMBL/GenBank/DDBJ whole genome shotgun (WGS) entry which is preliminary data.</text>
</comment>
<feature type="domain" description="Bacterial Ig-like" evidence="1">
    <location>
        <begin position="489"/>
        <end position="576"/>
    </location>
</feature>
<dbReference type="Gene3D" id="2.60.40.10">
    <property type="entry name" value="Immunoglobulins"/>
    <property type="match status" value="18"/>
</dbReference>
<proteinExistence type="predicted"/>
<reference evidence="3" key="1">
    <citation type="journal article" date="2019" name="Int. J. Syst. Evol. Microbiol.">
        <title>The Global Catalogue of Microorganisms (GCM) 10K type strain sequencing project: providing services to taxonomists for standard genome sequencing and annotation.</title>
        <authorList>
            <consortium name="The Broad Institute Genomics Platform"/>
            <consortium name="The Broad Institute Genome Sequencing Center for Infectious Disease"/>
            <person name="Wu L."/>
            <person name="Ma J."/>
        </authorList>
    </citation>
    <scope>NUCLEOTIDE SEQUENCE [LARGE SCALE GENOMIC DNA]</scope>
    <source>
        <strain evidence="3">JCM 9918</strain>
    </source>
</reference>
<accession>A0ABW1B4Q5</accession>
<organism evidence="2 3">
    <name type="scientific">Streptomyces heilongjiangensis</name>
    <dbReference type="NCBI Taxonomy" id="945052"/>
    <lineage>
        <taxon>Bacteria</taxon>
        <taxon>Bacillati</taxon>
        <taxon>Actinomycetota</taxon>
        <taxon>Actinomycetes</taxon>
        <taxon>Kitasatosporales</taxon>
        <taxon>Streptomycetaceae</taxon>
        <taxon>Streptomyces</taxon>
    </lineage>
</organism>
<dbReference type="InterPro" id="IPR032109">
    <property type="entry name" value="Big_3_5"/>
</dbReference>
<feature type="domain" description="Bacterial Ig-like" evidence="1">
    <location>
        <begin position="1531"/>
        <end position="1618"/>
    </location>
</feature>
<gene>
    <name evidence="2" type="ORF">ACFQGO_11150</name>
</gene>
<dbReference type="Proteomes" id="UP001596112">
    <property type="component" value="Unassembled WGS sequence"/>
</dbReference>
<evidence type="ECO:0000313" key="2">
    <source>
        <dbReference type="EMBL" id="MFC5808063.1"/>
    </source>
</evidence>
<sequence>MATSTTTVTSAPDPSVFGQPVTFTATVQSEPAGGPVPTGTVDFLVDAVTVATVPLDPSGQAQYTTADLDVGLHAVGASYGGDTEYGPSTGADTQDVFLARTTTTLAFDPEPSHCGEPVTFTAQVTPVPPAAGAPTGLVSFIISDDGPVQTAPVDENGQAQFTISDLPVGLHQAAAFYTGDANFDASNSPLTLHVVEHAPVSVVVSAAPDPSVCGQSVTLCVAVSQVSSGVGVPSGSVTFTGPGGLDETVTLDADGTACVTTTTLATGTVTAAYGGDGCYASGTGTTDVTVGPAASAVSVVVDPNPSVCGETVTVCATVTAVAPGSGTPSGTVHFTAPGGLDETVTLDTDGTACVTTTTLATGTVSVVYDGDTCFLGSTASVDVTVNPAASAVTVSVNPDPSVCGETVTVCATVTAVAPGTGTPSGSVTFTGPGGLDETVTLDADGTACVTTTALATGSVTAVYNGDSCFTSSTGTAPVTVNQADSTTTVTVDPNPSVCGQAVTVCATVTAVAPGTGTPSGSVTFTGPGGLNETVPLNADGTACATTNELETGTVTAVYNGDSCFTSSTGTAPVTVNQADSTTTVTVDPNPSVCGQAVTVCATVTAVAPGTGTPSGSVTFTGPGGLNETVPLNADGTACATTTLETGTVTAVYNGDNCFTTSTSTALVGVNPATSAVTVSVNPDPSVCGETVTVCATVTAVAPGTGTPSGSVTFTGPGGLNETVNLDAEGTACATTTTLETGTVNVSYTGDGCFLPSTGATNVTVNPATSAVTVSVNPDPSVCGETVTVCATVTAVAPGSGTPTGTLSFLLSDGSTQVVELDAQGTACLTTDSLVSGTVNASYSGDGCFLPSAGATDVMVNPATSAVSVVVDPNPSVCGETVTVCATVTAVAPGTGTPSGSVTFTGPGGLNETLPVAPDGTACLTTSSLAGGTYMATYSGDGCFAGSDTVFDVTVDRAVSSVSVSVAPDPSVCGETVTVCATVTAVAPGTGTPSGSVTFTGPGGLNETVTLDADGTACVTTTTLATGTGTVTYGGDTCFLGSTESVDVTVDQAASTTTVTVGPNPSVCGQAVTVCATVTAVAPSTGTPSGSVTFTGPGGLNETVTLNADGTACATTTLETGTVTAVYNGDNCFTPSTGTAPVTVNQADSTTTVTVDPNPSVCGQAVTVCATVTAVAPGTGTPSGSVTFTGPGGLNETVPLNADGTACATTTLETGTVTAVYNGDSCFTPSTGTAPVTVNQAASTTTVTVDPNPSVCGQAVTVCATVTAVAPGTGTPSGSVTFTGPGGLNLTLPVGPDGKVCLASSSIASGTVKAVYNGDSCFTPSTGTAPVTVNQAASTTTVTVDPNPSVCGQAVTVCATVTAVAPGTGTPSGSVTFTGPGGLNETVPLNADGTACATTNTLETGTVTAVYNGDNCFTPSTGTAPVTVNQADSTTTVTVDPNPSVCGQAVTVCATVTAVAPSTGTPSGTVHFTGPGGLDTTVPLNADGTACATTTALTTGTVTAVYNGDSCFTPSTGTAPVTVNQAASTTTVTVDPNPSVCGQAVTVCATVTAVAPSTGTPSGTVHFTGPGGLDTTVPLNADGTACATTTALTTGTVTAVYNGDSCFTTSTGTSGVTVNHAPTKTVLTVSPNPVTCGRPVTYCATVTAVAPGSGTPTGSVTFTGPGGFTQTVALNSGGSACVTTTAGSSGTVTAVYNGSTCSSPSAATGNLTVNPAPTTLTATSAQIRVRANGTFVIPSMSATLKVTSSATPLAGQLVTFRANTPLGPMVLGTALTNASGVATLAPPALPVSSTVITATSYTASFAGTSCYASSSATAPLTLVLFPVLP</sequence>
<name>A0ABW1B4Q5_9ACTN</name>